<dbReference type="OrthoDB" id="5559077at2759"/>
<keyword evidence="4" id="KW-1185">Reference proteome</keyword>
<accession>A0A8H7RZL0</accession>
<evidence type="ECO:0000256" key="2">
    <source>
        <dbReference type="SAM" id="Phobius"/>
    </source>
</evidence>
<dbReference type="EMBL" id="JAEPRB010000215">
    <property type="protein sequence ID" value="KAG2218698.1"/>
    <property type="molecule type" value="Genomic_DNA"/>
</dbReference>
<keyword evidence="2" id="KW-0472">Membrane</keyword>
<dbReference type="AlphaFoldDB" id="A0A8H7RZL0"/>
<reference evidence="3 4" key="1">
    <citation type="submission" date="2020-12" db="EMBL/GenBank/DDBJ databases">
        <title>Metabolic potential, ecology and presence of endohyphal bacteria is reflected in genomic diversity of Mucoromycotina.</title>
        <authorList>
            <person name="Muszewska A."/>
            <person name="Okrasinska A."/>
            <person name="Steczkiewicz K."/>
            <person name="Drgas O."/>
            <person name="Orlowska M."/>
            <person name="Perlinska-Lenart U."/>
            <person name="Aleksandrzak-Piekarczyk T."/>
            <person name="Szatraj K."/>
            <person name="Zielenkiewicz U."/>
            <person name="Pilsyk S."/>
            <person name="Malc E."/>
            <person name="Mieczkowski P."/>
            <person name="Kruszewska J.S."/>
            <person name="Biernat P."/>
            <person name="Pawlowska J."/>
        </authorList>
    </citation>
    <scope>NUCLEOTIDE SEQUENCE [LARGE SCALE GENOMIC DNA]</scope>
    <source>
        <strain evidence="3 4">CBS 142.35</strain>
    </source>
</reference>
<evidence type="ECO:0000313" key="4">
    <source>
        <dbReference type="Proteomes" id="UP000646827"/>
    </source>
</evidence>
<name>A0A8H7RZL0_9FUNG</name>
<feature type="transmembrane region" description="Helical" evidence="2">
    <location>
        <begin position="192"/>
        <end position="213"/>
    </location>
</feature>
<organism evidence="3 4">
    <name type="scientific">Circinella minor</name>
    <dbReference type="NCBI Taxonomy" id="1195481"/>
    <lineage>
        <taxon>Eukaryota</taxon>
        <taxon>Fungi</taxon>
        <taxon>Fungi incertae sedis</taxon>
        <taxon>Mucoromycota</taxon>
        <taxon>Mucoromycotina</taxon>
        <taxon>Mucoromycetes</taxon>
        <taxon>Mucorales</taxon>
        <taxon>Lichtheimiaceae</taxon>
        <taxon>Circinella</taxon>
    </lineage>
</organism>
<dbReference type="PANTHER" id="PTHR34821:SF2">
    <property type="entry name" value="INNER MEMBRANE PROTEIN YDCZ"/>
    <property type="match status" value="1"/>
</dbReference>
<proteinExistence type="predicted"/>
<feature type="compositionally biased region" description="Basic and acidic residues" evidence="1">
    <location>
        <begin position="26"/>
        <end position="47"/>
    </location>
</feature>
<dbReference type="Proteomes" id="UP000646827">
    <property type="component" value="Unassembled WGS sequence"/>
</dbReference>
<protein>
    <submittedName>
        <fullName evidence="3">Uncharacterized protein</fullName>
    </submittedName>
</protein>
<comment type="caution">
    <text evidence="3">The sequence shown here is derived from an EMBL/GenBank/DDBJ whole genome shotgun (WGS) entry which is preliminary data.</text>
</comment>
<dbReference type="Pfam" id="PF04657">
    <property type="entry name" value="DMT_YdcZ"/>
    <property type="match status" value="1"/>
</dbReference>
<feature type="transmembrane region" description="Helical" evidence="2">
    <location>
        <begin position="98"/>
        <end position="116"/>
    </location>
</feature>
<sequence>MPQCHHYDTSSASTVQVSIDQLSTSQDERRTDSTLDNDDNIRDEESQRPPTTAEIFTSRTIEDENNKEHQIIDQQIEDETYVDNPKGIKGMLFNGKTIAMLLVVGGGTAVAFQSAANGAMRVTAGRSFSAVTNFVVGLFMEILAFLIDILILKTPKPTIKGLKESPWFSWIGGILGTYYVIVNIFTVTQMGAGVVLSVFVCAQVIMGCIMDHFGLTGIPKRRYSIWRILASLGLIGCVAVITIF</sequence>
<feature type="compositionally biased region" description="Polar residues" evidence="1">
    <location>
        <begin position="9"/>
        <end position="25"/>
    </location>
</feature>
<feature type="transmembrane region" description="Helical" evidence="2">
    <location>
        <begin position="128"/>
        <end position="147"/>
    </location>
</feature>
<evidence type="ECO:0000256" key="1">
    <source>
        <dbReference type="SAM" id="MobiDB-lite"/>
    </source>
</evidence>
<keyword evidence="2" id="KW-0812">Transmembrane</keyword>
<dbReference type="InterPro" id="IPR006750">
    <property type="entry name" value="YdcZ"/>
</dbReference>
<feature type="transmembrane region" description="Helical" evidence="2">
    <location>
        <begin position="167"/>
        <end position="186"/>
    </location>
</feature>
<dbReference type="PANTHER" id="PTHR34821">
    <property type="entry name" value="INNER MEMBRANE PROTEIN YDCZ"/>
    <property type="match status" value="1"/>
</dbReference>
<keyword evidence="2" id="KW-1133">Transmembrane helix</keyword>
<evidence type="ECO:0000313" key="3">
    <source>
        <dbReference type="EMBL" id="KAG2218698.1"/>
    </source>
</evidence>
<feature type="transmembrane region" description="Helical" evidence="2">
    <location>
        <begin position="225"/>
        <end position="243"/>
    </location>
</feature>
<feature type="region of interest" description="Disordered" evidence="1">
    <location>
        <begin position="1"/>
        <end position="51"/>
    </location>
</feature>
<dbReference type="GO" id="GO:0005886">
    <property type="term" value="C:plasma membrane"/>
    <property type="evidence" value="ECO:0007669"/>
    <property type="project" value="TreeGrafter"/>
</dbReference>
<gene>
    <name evidence="3" type="ORF">INT45_003965</name>
</gene>